<feature type="binding site" evidence="9">
    <location>
        <position position="97"/>
    </location>
    <ligand>
        <name>Mg(2+)</name>
        <dbReference type="ChEBI" id="CHEBI:18420"/>
        <label>1</label>
    </ligand>
</feature>
<evidence type="ECO:0000256" key="6">
    <source>
        <dbReference type="ARBA" id="ARBA00023141"/>
    </source>
</evidence>
<dbReference type="InterPro" id="IPR036320">
    <property type="entry name" value="Glycosyl_Trfase_fam3_N_dom_sf"/>
</dbReference>
<feature type="binding site" evidence="9">
    <location>
        <position position="85"/>
    </location>
    <ligand>
        <name>anthranilate</name>
        <dbReference type="ChEBI" id="CHEBI:16567"/>
        <label>1</label>
    </ligand>
</feature>
<comment type="caution">
    <text evidence="9">Lacks conserved residue(s) required for the propagation of feature annotation.</text>
</comment>
<dbReference type="GO" id="GO:0004048">
    <property type="term" value="F:anthranilate phosphoribosyltransferase activity"/>
    <property type="evidence" value="ECO:0007669"/>
    <property type="project" value="UniProtKB-UniRule"/>
</dbReference>
<dbReference type="EMBL" id="CP042806">
    <property type="protein sequence ID" value="QEE27750.1"/>
    <property type="molecule type" value="Genomic_DNA"/>
</dbReference>
<feature type="binding site" evidence="9">
    <location>
        <position position="229"/>
    </location>
    <ligand>
        <name>Mg(2+)</name>
        <dbReference type="ChEBI" id="CHEBI:18420"/>
        <label>2</label>
    </ligand>
</feature>
<feature type="binding site" evidence="9">
    <location>
        <position position="93"/>
    </location>
    <ligand>
        <name>5-phospho-alpha-D-ribose 1-diphosphate</name>
        <dbReference type="ChEBI" id="CHEBI:58017"/>
    </ligand>
</feature>
<dbReference type="AlphaFoldDB" id="A0A5B9EAQ8"/>
<proteinExistence type="inferred from homology"/>
<keyword evidence="9" id="KW-0460">Magnesium</keyword>
<keyword evidence="3 9" id="KW-0328">Glycosyltransferase</keyword>
<feature type="binding site" evidence="9">
    <location>
        <begin position="95"/>
        <end position="98"/>
    </location>
    <ligand>
        <name>5-phospho-alpha-D-ribose 1-diphosphate</name>
        <dbReference type="ChEBI" id="CHEBI:58017"/>
    </ligand>
</feature>
<comment type="similarity">
    <text evidence="9">Belongs to the anthranilate phosphoribosyltransferase family.</text>
</comment>
<reference evidence="12 13" key="1">
    <citation type="submission" date="2019-08" db="EMBL/GenBank/DDBJ databases">
        <title>Complete genome sequence of Terriglobus albidus strain ORNL.</title>
        <authorList>
            <person name="Podar M."/>
        </authorList>
    </citation>
    <scope>NUCLEOTIDE SEQUENCE [LARGE SCALE GENOMIC DNA]</scope>
    <source>
        <strain evidence="12 13">ORNL</strain>
    </source>
</reference>
<evidence type="ECO:0000256" key="2">
    <source>
        <dbReference type="ARBA" id="ARBA00022605"/>
    </source>
</evidence>
<evidence type="ECO:0000256" key="5">
    <source>
        <dbReference type="ARBA" id="ARBA00022822"/>
    </source>
</evidence>
<comment type="function">
    <text evidence="9">Catalyzes the transfer of the phosphoribosyl group of 5-phosphorylribose-1-pyrophosphate (PRPP) to anthranilate to yield N-(5'-phosphoribosyl)-anthranilate (PRA).</text>
</comment>
<protein>
    <recommendedName>
        <fullName evidence="9">Anthranilate phosphoribosyltransferase</fullName>
        <ecNumber evidence="9">2.4.2.18</ecNumber>
    </recommendedName>
</protein>
<dbReference type="OrthoDB" id="9806430at2"/>
<gene>
    <name evidence="9 12" type="primary">trpD</name>
    <name evidence="12" type="ORF">FTW19_06930</name>
</gene>
<feature type="binding site" evidence="9">
    <location>
        <begin position="113"/>
        <end position="121"/>
    </location>
    <ligand>
        <name>5-phospho-alpha-D-ribose 1-diphosphate</name>
        <dbReference type="ChEBI" id="CHEBI:58017"/>
    </ligand>
</feature>
<dbReference type="Pfam" id="PF00591">
    <property type="entry name" value="Glycos_transf_3"/>
    <property type="match status" value="1"/>
</dbReference>
<feature type="binding site" evidence="9">
    <location>
        <position position="230"/>
    </location>
    <ligand>
        <name>Mg(2+)</name>
        <dbReference type="ChEBI" id="CHEBI:18420"/>
        <label>2</label>
    </ligand>
</feature>
<dbReference type="GO" id="GO:0005829">
    <property type="term" value="C:cytosol"/>
    <property type="evidence" value="ECO:0007669"/>
    <property type="project" value="TreeGrafter"/>
</dbReference>
<keyword evidence="5 9" id="KW-0822">Tryptophan biosynthesis</keyword>
<feature type="binding site" evidence="9">
    <location>
        <position position="85"/>
    </location>
    <ligand>
        <name>5-phospho-alpha-D-ribose 1-diphosphate</name>
        <dbReference type="ChEBI" id="CHEBI:58017"/>
    </ligand>
</feature>
<evidence type="ECO:0000313" key="13">
    <source>
        <dbReference type="Proteomes" id="UP000321820"/>
    </source>
</evidence>
<evidence type="ECO:0000259" key="10">
    <source>
        <dbReference type="Pfam" id="PF00591"/>
    </source>
</evidence>
<evidence type="ECO:0000256" key="8">
    <source>
        <dbReference type="ARBA" id="ARBA00061188"/>
    </source>
</evidence>
<dbReference type="InterPro" id="IPR035902">
    <property type="entry name" value="Nuc_phospho_transferase"/>
</dbReference>
<comment type="subunit">
    <text evidence="9">Homodimer.</text>
</comment>
<dbReference type="Gene3D" id="3.40.1030.10">
    <property type="entry name" value="Nucleoside phosphorylase/phosphoribosyltransferase catalytic domain"/>
    <property type="match status" value="1"/>
</dbReference>
<dbReference type="GO" id="GO:0000162">
    <property type="term" value="P:L-tryptophan biosynthetic process"/>
    <property type="evidence" value="ECO:0007669"/>
    <property type="project" value="UniProtKB-UniRule"/>
</dbReference>
<keyword evidence="9" id="KW-0479">Metal-binding</keyword>
<dbReference type="FunFam" id="3.40.1030.10:FF:000002">
    <property type="entry name" value="Anthranilate phosphoribosyltransferase"/>
    <property type="match status" value="1"/>
</dbReference>
<dbReference type="GO" id="GO:0000287">
    <property type="term" value="F:magnesium ion binding"/>
    <property type="evidence" value="ECO:0007669"/>
    <property type="project" value="UniProtKB-UniRule"/>
</dbReference>
<feature type="binding site" evidence="9">
    <location>
        <position position="116"/>
    </location>
    <ligand>
        <name>anthranilate</name>
        <dbReference type="ChEBI" id="CHEBI:16567"/>
        <label>1</label>
    </ligand>
</feature>
<dbReference type="InterPro" id="IPR000312">
    <property type="entry name" value="Glycosyl_Trfase_fam3"/>
</dbReference>
<feature type="binding site" evidence="9">
    <location>
        <begin position="88"/>
        <end position="89"/>
    </location>
    <ligand>
        <name>5-phospho-alpha-D-ribose 1-diphosphate</name>
        <dbReference type="ChEBI" id="CHEBI:58017"/>
    </ligand>
</feature>
<dbReference type="KEGG" id="talb:FTW19_06930"/>
<feature type="binding site" evidence="9">
    <location>
        <position position="230"/>
    </location>
    <ligand>
        <name>Mg(2+)</name>
        <dbReference type="ChEBI" id="CHEBI:18420"/>
        <label>1</label>
    </ligand>
</feature>
<dbReference type="PANTHER" id="PTHR43285">
    <property type="entry name" value="ANTHRANILATE PHOSPHORIBOSYLTRANSFERASE"/>
    <property type="match status" value="1"/>
</dbReference>
<organism evidence="12 13">
    <name type="scientific">Terriglobus albidus</name>
    <dbReference type="NCBI Taxonomy" id="1592106"/>
    <lineage>
        <taxon>Bacteria</taxon>
        <taxon>Pseudomonadati</taxon>
        <taxon>Acidobacteriota</taxon>
        <taxon>Terriglobia</taxon>
        <taxon>Terriglobales</taxon>
        <taxon>Acidobacteriaceae</taxon>
        <taxon>Terriglobus</taxon>
    </lineage>
</organism>
<feature type="binding site" evidence="9">
    <location>
        <position position="171"/>
    </location>
    <ligand>
        <name>anthranilate</name>
        <dbReference type="ChEBI" id="CHEBI:16567"/>
        <label>2</label>
    </ligand>
</feature>
<dbReference type="Gene3D" id="1.20.970.10">
    <property type="entry name" value="Transferase, Pyrimidine Nucleoside Phosphorylase, Chain C"/>
    <property type="match status" value="1"/>
</dbReference>
<keyword evidence="4 9" id="KW-0808">Transferase</keyword>
<dbReference type="SUPFAM" id="SSF47648">
    <property type="entry name" value="Nucleoside phosphorylase/phosphoribosyltransferase N-terminal domain"/>
    <property type="match status" value="1"/>
</dbReference>
<dbReference type="SUPFAM" id="SSF52418">
    <property type="entry name" value="Nucleoside phosphorylase/phosphoribosyltransferase catalytic domain"/>
    <property type="match status" value="1"/>
</dbReference>
<comment type="pathway">
    <text evidence="1 9">Amino-acid biosynthesis; L-tryptophan biosynthesis; L-tryptophan from chorismate: step 2/5.</text>
</comment>
<name>A0A5B9EAQ8_9BACT</name>
<comment type="catalytic activity">
    <reaction evidence="7 9">
        <text>N-(5-phospho-beta-D-ribosyl)anthranilate + diphosphate = 5-phospho-alpha-D-ribose 1-diphosphate + anthranilate</text>
        <dbReference type="Rhea" id="RHEA:11768"/>
        <dbReference type="ChEBI" id="CHEBI:16567"/>
        <dbReference type="ChEBI" id="CHEBI:18277"/>
        <dbReference type="ChEBI" id="CHEBI:33019"/>
        <dbReference type="ChEBI" id="CHEBI:58017"/>
        <dbReference type="EC" id="2.4.2.18"/>
    </reaction>
</comment>
<dbReference type="Pfam" id="PF02885">
    <property type="entry name" value="Glycos_trans_3N"/>
    <property type="match status" value="1"/>
</dbReference>
<accession>A0A5B9EAQ8</accession>
<comment type="similarity">
    <text evidence="8">In the C-terminal section; belongs to the anthranilate phosphoribosyltransferase family.</text>
</comment>
<keyword evidence="6 9" id="KW-0057">Aromatic amino acid biosynthesis</keyword>
<feature type="domain" description="Glycosyl transferase family 3" evidence="10">
    <location>
        <begin position="79"/>
        <end position="326"/>
    </location>
</feature>
<dbReference type="InterPro" id="IPR005940">
    <property type="entry name" value="Anthranilate_Pribosyl_Tfrase"/>
</dbReference>
<dbReference type="UniPathway" id="UPA00035">
    <property type="reaction ID" value="UER00041"/>
</dbReference>
<feature type="domain" description="Glycosyl transferase family 3 N-terminal" evidence="11">
    <location>
        <begin position="7"/>
        <end position="64"/>
    </location>
</feature>
<evidence type="ECO:0000256" key="9">
    <source>
        <dbReference type="HAMAP-Rule" id="MF_00211"/>
    </source>
</evidence>
<dbReference type="HAMAP" id="MF_00211">
    <property type="entry name" value="TrpD"/>
    <property type="match status" value="1"/>
</dbReference>
<evidence type="ECO:0000259" key="11">
    <source>
        <dbReference type="Pfam" id="PF02885"/>
    </source>
</evidence>
<dbReference type="Proteomes" id="UP000321820">
    <property type="component" value="Chromosome"/>
</dbReference>
<dbReference type="RefSeq" id="WP_147646940.1">
    <property type="nucleotide sequence ID" value="NZ_CP042806.1"/>
</dbReference>
<evidence type="ECO:0000256" key="3">
    <source>
        <dbReference type="ARBA" id="ARBA00022676"/>
    </source>
</evidence>
<dbReference type="InterPro" id="IPR017459">
    <property type="entry name" value="Glycosyl_Trfase_fam3_N_dom"/>
</dbReference>
<comment type="cofactor">
    <cofactor evidence="9">
        <name>Mg(2+)</name>
        <dbReference type="ChEBI" id="CHEBI:18420"/>
    </cofactor>
    <text evidence="9">Binds 2 magnesium ions per monomer.</text>
</comment>
<sequence>MGLSLTLKRIVEQKAVLTREESRALMAEILAGDFTEITLAGLLTALATRGETAAEIAGFAEAMRLAALQLPLNAAEREMLVDTCGSGGDLSGTFNISTAAALVATAAGARVAKHGNRSVTSMCGSADVLEALGIPISQTPEAGAETLRRNSFLFLHAPELHPGMKAVMPVRRALGVRTVFNILGPMANPAGAPSQVMGVYAPHLVPVVAEAMAMLNTRHAFIVHGNGLDEITLDGATQIAEVKGRVVSLMTLKPEDLGLKSAPISEIRGGDAAENAAILTGIFAGEQGPRRDIVVLNAAAVLVVAGKATTLKEGVALAQSTIDCGAVTALLEKLRS</sequence>
<evidence type="ECO:0000256" key="1">
    <source>
        <dbReference type="ARBA" id="ARBA00004907"/>
    </source>
</evidence>
<dbReference type="EC" id="2.4.2.18" evidence="9"/>
<feature type="binding site" evidence="9">
    <location>
        <position position="125"/>
    </location>
    <ligand>
        <name>5-phospho-alpha-D-ribose 1-diphosphate</name>
        <dbReference type="ChEBI" id="CHEBI:58017"/>
    </ligand>
</feature>
<keyword evidence="2 9" id="KW-0028">Amino-acid biosynthesis</keyword>
<dbReference type="PANTHER" id="PTHR43285:SF2">
    <property type="entry name" value="ANTHRANILATE PHOSPHORIBOSYLTRANSFERASE"/>
    <property type="match status" value="1"/>
</dbReference>
<dbReference type="NCBIfam" id="TIGR01245">
    <property type="entry name" value="trpD"/>
    <property type="match status" value="1"/>
</dbReference>
<evidence type="ECO:0000256" key="4">
    <source>
        <dbReference type="ARBA" id="ARBA00022679"/>
    </source>
</evidence>
<evidence type="ECO:0000256" key="7">
    <source>
        <dbReference type="ARBA" id="ARBA00052328"/>
    </source>
</evidence>
<keyword evidence="13" id="KW-1185">Reference proteome</keyword>
<evidence type="ECO:0000313" key="12">
    <source>
        <dbReference type="EMBL" id="QEE27750.1"/>
    </source>
</evidence>